<sequence length="65" mass="7104">MKRLSNYLLFIGLIMAAVSICAALAYHFTPLDLTTSEKLNVTVMYCIGAVMSIGAAGYKIFKEPK</sequence>
<evidence type="ECO:0000256" key="1">
    <source>
        <dbReference type="SAM" id="Phobius"/>
    </source>
</evidence>
<proteinExistence type="predicted"/>
<organism evidence="2 3">
    <name type="scientific">Dickeya phage RC-2014</name>
    <dbReference type="NCBI Taxonomy" id="1477406"/>
    <lineage>
        <taxon>Viruses</taxon>
        <taxon>Duplodnaviria</taxon>
        <taxon>Heunggongvirae</taxon>
        <taxon>Uroviricota</taxon>
        <taxon>Caudoviricetes</taxon>
        <taxon>Pantevenvirales</taxon>
        <taxon>Ackermannviridae</taxon>
        <taxon>Aglimvirinae</taxon>
        <taxon>Limestonevirus</taxon>
        <taxon>Limestonevirus RC2014</taxon>
    </lineage>
</organism>
<evidence type="ECO:0000313" key="2">
    <source>
        <dbReference type="EMBL" id="AHZ60213.1"/>
    </source>
</evidence>
<evidence type="ECO:0000313" key="3">
    <source>
        <dbReference type="Proteomes" id="UP000028741"/>
    </source>
</evidence>
<reference evidence="2 3" key="1">
    <citation type="journal article" date="2014" name="Arch. Virol.">
        <title>Complete genome sequence of a broad-host-range lytic Dickeya spp. bacteriophage ?D5.</title>
        <authorList>
            <person name="Czajkowski R."/>
            <person name="Ozymko Z."/>
            <person name="Zwirowski S."/>
            <person name="Lojkowska E."/>
        </authorList>
    </citation>
    <scope>NUCLEOTIDE SEQUENCE [LARGE SCALE GENOMIC DNA]</scope>
</reference>
<dbReference type="RefSeq" id="YP_009102989.1">
    <property type="nucleotide sequence ID" value="NC_025452.1"/>
</dbReference>
<keyword evidence="1" id="KW-0812">Transmembrane</keyword>
<keyword evidence="1" id="KW-1133">Transmembrane helix</keyword>
<keyword evidence="3" id="KW-1185">Reference proteome</keyword>
<name>A0A075E0Y4_9CAUD</name>
<dbReference type="Proteomes" id="UP000028741">
    <property type="component" value="Segment"/>
</dbReference>
<dbReference type="EMBL" id="KJ716335">
    <property type="protein sequence ID" value="AHZ60213.1"/>
    <property type="molecule type" value="Genomic_DNA"/>
</dbReference>
<dbReference type="GeneID" id="22113462"/>
<protein>
    <submittedName>
        <fullName evidence="2">Putative membrane protein</fullName>
    </submittedName>
</protein>
<gene>
    <name evidence="2" type="ORF">DA66_0150</name>
</gene>
<accession>A0A075E0Y4</accession>
<feature type="transmembrane region" description="Helical" evidence="1">
    <location>
        <begin position="41"/>
        <end position="61"/>
    </location>
</feature>
<dbReference type="KEGG" id="vg:22113462"/>
<feature type="transmembrane region" description="Helical" evidence="1">
    <location>
        <begin position="7"/>
        <end position="29"/>
    </location>
</feature>
<keyword evidence="1" id="KW-0472">Membrane</keyword>